<keyword evidence="1" id="KW-0812">Transmembrane</keyword>
<organism evidence="2">
    <name type="scientific">Staphylothermus marinus</name>
    <dbReference type="NCBI Taxonomy" id="2280"/>
    <lineage>
        <taxon>Archaea</taxon>
        <taxon>Thermoproteota</taxon>
        <taxon>Thermoprotei</taxon>
        <taxon>Desulfurococcales</taxon>
        <taxon>Desulfurococcaceae</taxon>
        <taxon>Staphylothermus</taxon>
    </lineage>
</organism>
<evidence type="ECO:0000256" key="1">
    <source>
        <dbReference type="SAM" id="Phobius"/>
    </source>
</evidence>
<comment type="caution">
    <text evidence="2">The sequence shown here is derived from an EMBL/GenBank/DDBJ whole genome shotgun (WGS) entry which is preliminary data.</text>
</comment>
<name>A0A7C4D753_STAMA</name>
<keyword evidence="1" id="KW-0472">Membrane</keyword>
<protein>
    <recommendedName>
        <fullName evidence="3">Cobalt transport protein</fullName>
    </recommendedName>
</protein>
<dbReference type="AlphaFoldDB" id="A0A7C4D753"/>
<feature type="transmembrane region" description="Helical" evidence="1">
    <location>
        <begin position="60"/>
        <end position="83"/>
    </location>
</feature>
<gene>
    <name evidence="2" type="ORF">ENU14_03195</name>
</gene>
<accession>A0A7C4D753</accession>
<reference evidence="2" key="1">
    <citation type="journal article" date="2020" name="mSystems">
        <title>Genome- and Community-Level Interaction Insights into Carbon Utilization and Element Cycling Functions of Hydrothermarchaeota in Hydrothermal Sediment.</title>
        <authorList>
            <person name="Zhou Z."/>
            <person name="Liu Y."/>
            <person name="Xu W."/>
            <person name="Pan J."/>
            <person name="Luo Z.H."/>
            <person name="Li M."/>
        </authorList>
    </citation>
    <scope>NUCLEOTIDE SEQUENCE [LARGE SCALE GENOMIC DNA]</scope>
    <source>
        <strain evidence="2">SpSt-642</strain>
    </source>
</reference>
<feature type="transmembrane region" description="Helical" evidence="1">
    <location>
        <begin position="90"/>
        <end position="109"/>
    </location>
</feature>
<dbReference type="EMBL" id="DTBJ01000022">
    <property type="protein sequence ID" value="HGM58581.1"/>
    <property type="molecule type" value="Genomic_DNA"/>
</dbReference>
<proteinExistence type="predicted"/>
<sequence length="189" mass="22134">MFNELEIVQNKRSLLHREDFLFLKILLLIITIISRFTSIYLMFSILVFNILLLIYIGVRRILLFIFILWLILSSIVVLIDMLFSTLTVNVLFNLVYGLTTFTGLILFYSTTPPSHIENIIGLNTFSLTYLFLNHYVKQVVEMINILRARGLDLTLNIRHSKYLMRIIVVFIVFRINESLSILKARGVEE</sequence>
<evidence type="ECO:0000313" key="2">
    <source>
        <dbReference type="EMBL" id="HGM58581.1"/>
    </source>
</evidence>
<feature type="transmembrane region" description="Helical" evidence="1">
    <location>
        <begin position="115"/>
        <end position="132"/>
    </location>
</feature>
<evidence type="ECO:0008006" key="3">
    <source>
        <dbReference type="Google" id="ProtNLM"/>
    </source>
</evidence>
<keyword evidence="1" id="KW-1133">Transmembrane helix</keyword>
<feature type="transmembrane region" description="Helical" evidence="1">
    <location>
        <begin position="21"/>
        <end position="54"/>
    </location>
</feature>